<feature type="region of interest" description="Disordered" evidence="7">
    <location>
        <begin position="318"/>
        <end position="355"/>
    </location>
</feature>
<evidence type="ECO:0000256" key="4">
    <source>
        <dbReference type="ARBA" id="ARBA00022833"/>
    </source>
</evidence>
<dbReference type="OrthoDB" id="1306014at2759"/>
<dbReference type="PROSITE" id="PS50157">
    <property type="entry name" value="ZINC_FINGER_C2H2_2"/>
    <property type="match status" value="1"/>
</dbReference>
<keyword evidence="4" id="KW-0862">Zinc</keyword>
<dbReference type="SMART" id="SM00355">
    <property type="entry name" value="ZnF_C2H2"/>
    <property type="match status" value="2"/>
</dbReference>
<keyword evidence="5" id="KW-0539">Nucleus</keyword>
<feature type="domain" description="C2H2-type" evidence="8">
    <location>
        <begin position="41"/>
        <end position="69"/>
    </location>
</feature>
<keyword evidence="3 6" id="KW-0863">Zinc-finger</keyword>
<proteinExistence type="predicted"/>
<feature type="compositionally biased region" description="Basic and acidic residues" evidence="7">
    <location>
        <begin position="134"/>
        <end position="162"/>
    </location>
</feature>
<dbReference type="PROSITE" id="PS00028">
    <property type="entry name" value="ZINC_FINGER_C2H2_1"/>
    <property type="match status" value="1"/>
</dbReference>
<dbReference type="SUPFAM" id="SSF57667">
    <property type="entry name" value="beta-beta-alpha zinc fingers"/>
    <property type="match status" value="1"/>
</dbReference>
<feature type="region of interest" description="Disordered" evidence="7">
    <location>
        <begin position="485"/>
        <end position="505"/>
    </location>
</feature>
<keyword evidence="10" id="KW-1185">Reference proteome</keyword>
<dbReference type="InterPro" id="IPR013087">
    <property type="entry name" value="Znf_C2H2_type"/>
</dbReference>
<dbReference type="InterPro" id="IPR036236">
    <property type="entry name" value="Znf_C2H2_sf"/>
</dbReference>
<evidence type="ECO:0000259" key="8">
    <source>
        <dbReference type="PROSITE" id="PS50157"/>
    </source>
</evidence>
<reference evidence="9" key="1">
    <citation type="journal article" date="2020" name="Stud. Mycol.">
        <title>101 Dothideomycetes genomes: a test case for predicting lifestyles and emergence of pathogens.</title>
        <authorList>
            <person name="Haridas S."/>
            <person name="Albert R."/>
            <person name="Binder M."/>
            <person name="Bloem J."/>
            <person name="Labutti K."/>
            <person name="Salamov A."/>
            <person name="Andreopoulos B."/>
            <person name="Baker S."/>
            <person name="Barry K."/>
            <person name="Bills G."/>
            <person name="Bluhm B."/>
            <person name="Cannon C."/>
            <person name="Castanera R."/>
            <person name="Culley D."/>
            <person name="Daum C."/>
            <person name="Ezra D."/>
            <person name="Gonzalez J."/>
            <person name="Henrissat B."/>
            <person name="Kuo A."/>
            <person name="Liang C."/>
            <person name="Lipzen A."/>
            <person name="Lutzoni F."/>
            <person name="Magnuson J."/>
            <person name="Mondo S."/>
            <person name="Nolan M."/>
            <person name="Ohm R."/>
            <person name="Pangilinan J."/>
            <person name="Park H.-J."/>
            <person name="Ramirez L."/>
            <person name="Alfaro M."/>
            <person name="Sun H."/>
            <person name="Tritt A."/>
            <person name="Yoshinaga Y."/>
            <person name="Zwiers L.-H."/>
            <person name="Turgeon B."/>
            <person name="Goodwin S."/>
            <person name="Spatafora J."/>
            <person name="Crous P."/>
            <person name="Grigoriev I."/>
        </authorList>
    </citation>
    <scope>NUCLEOTIDE SEQUENCE</scope>
    <source>
        <strain evidence="9">CBS 113979</strain>
    </source>
</reference>
<feature type="region of interest" description="Disordered" evidence="7">
    <location>
        <begin position="116"/>
        <end position="172"/>
    </location>
</feature>
<dbReference type="GO" id="GO:0005634">
    <property type="term" value="C:nucleus"/>
    <property type="evidence" value="ECO:0007669"/>
    <property type="project" value="UniProtKB-SubCell"/>
</dbReference>
<feature type="region of interest" description="Disordered" evidence="7">
    <location>
        <begin position="381"/>
        <end position="411"/>
    </location>
</feature>
<evidence type="ECO:0000256" key="3">
    <source>
        <dbReference type="ARBA" id="ARBA00022771"/>
    </source>
</evidence>
<evidence type="ECO:0000256" key="5">
    <source>
        <dbReference type="ARBA" id="ARBA00023242"/>
    </source>
</evidence>
<evidence type="ECO:0000256" key="6">
    <source>
        <dbReference type="PROSITE-ProRule" id="PRU00042"/>
    </source>
</evidence>
<sequence length="505" mass="54445">MTKRKKFPTLQETLERTPCYYCDRDFEDGKVLMEHQRTKHFKCSRCPRKLNTAGGLAVHMQQVHKEDLRSIENAIPSRSGIDLEVYGILGYPDDLYAQWKQRKTEEYWREAEERGIKTGNLGQQHNPHQPSKRPKLDSKESIKANKELWKKQKEEAKKKAEEAAASASGSPATPFEGGVSFALPYCLRSNANLSQQTAQPSATNAQAPYSPTVYSPPIAYTGVTYGAPVSYAQPTTTYNGVTYSAPMSYSHAPAPAMHGAYHSHPVPGPQYQSNAYGQQQYGGHYGLNRAGTTSASPPVGGGYPAPMYHFGNGMNTPIVPRRGSLPDAPPSLPRRPDYPANLSPAPFSSAATPTVNATPVTVPATSTTAADLPAAPASIDSPAVVDSPATNEVPAHGVKKAKKSKKAKEKSKVKLPIKLTYSENDVSIEEKRAMLTKYRWMPDNDNDVVMGDVGPAVTGSVDPAAGDLGNNAENAPTVTDVTELAAESANKGEGAPPSPYDTTMT</sequence>
<keyword evidence="2" id="KW-0479">Metal-binding</keyword>
<protein>
    <recommendedName>
        <fullName evidence="8">C2H2-type domain-containing protein</fullName>
    </recommendedName>
</protein>
<evidence type="ECO:0000256" key="1">
    <source>
        <dbReference type="ARBA" id="ARBA00004123"/>
    </source>
</evidence>
<dbReference type="CDD" id="cd20908">
    <property type="entry name" value="SUF4-like"/>
    <property type="match status" value="1"/>
</dbReference>
<dbReference type="Gene3D" id="3.30.160.60">
    <property type="entry name" value="Classic Zinc Finger"/>
    <property type="match status" value="1"/>
</dbReference>
<dbReference type="PANTHER" id="PTHR23215:SF0">
    <property type="entry name" value="BUB3-INTERACTING AND GLEBS MOTIF-CONTAINING PROTEIN ZNF207"/>
    <property type="match status" value="1"/>
</dbReference>
<name>A0A6G1HBB7_9PEZI</name>
<feature type="compositionally biased region" description="Polar residues" evidence="7">
    <location>
        <begin position="120"/>
        <end position="129"/>
    </location>
</feature>
<feature type="compositionally biased region" description="Basic residues" evidence="7">
    <location>
        <begin position="397"/>
        <end position="411"/>
    </location>
</feature>
<evidence type="ECO:0000313" key="9">
    <source>
        <dbReference type="EMBL" id="KAF1990309.1"/>
    </source>
</evidence>
<dbReference type="AlphaFoldDB" id="A0A6G1HBB7"/>
<evidence type="ECO:0000256" key="7">
    <source>
        <dbReference type="SAM" id="MobiDB-lite"/>
    </source>
</evidence>
<gene>
    <name evidence="9" type="ORF">K402DRAFT_401163</name>
</gene>
<organism evidence="9 10">
    <name type="scientific">Aulographum hederae CBS 113979</name>
    <dbReference type="NCBI Taxonomy" id="1176131"/>
    <lineage>
        <taxon>Eukaryota</taxon>
        <taxon>Fungi</taxon>
        <taxon>Dikarya</taxon>
        <taxon>Ascomycota</taxon>
        <taxon>Pezizomycotina</taxon>
        <taxon>Dothideomycetes</taxon>
        <taxon>Pleosporomycetidae</taxon>
        <taxon>Aulographales</taxon>
        <taxon>Aulographaceae</taxon>
    </lineage>
</organism>
<evidence type="ECO:0000256" key="2">
    <source>
        <dbReference type="ARBA" id="ARBA00022723"/>
    </source>
</evidence>
<dbReference type="PANTHER" id="PTHR23215">
    <property type="entry name" value="ZINC FINGER PROTEIN 207"/>
    <property type="match status" value="1"/>
</dbReference>
<dbReference type="GO" id="GO:0008270">
    <property type="term" value="F:zinc ion binding"/>
    <property type="evidence" value="ECO:0007669"/>
    <property type="project" value="UniProtKB-KW"/>
</dbReference>
<evidence type="ECO:0000313" key="10">
    <source>
        <dbReference type="Proteomes" id="UP000800041"/>
    </source>
</evidence>
<dbReference type="EMBL" id="ML977142">
    <property type="protein sequence ID" value="KAF1990309.1"/>
    <property type="molecule type" value="Genomic_DNA"/>
</dbReference>
<comment type="subcellular location">
    <subcellularLocation>
        <location evidence="1">Nucleus</location>
    </subcellularLocation>
</comment>
<dbReference type="Proteomes" id="UP000800041">
    <property type="component" value="Unassembled WGS sequence"/>
</dbReference>
<accession>A0A6G1HBB7</accession>